<keyword evidence="3" id="KW-1185">Reference proteome</keyword>
<protein>
    <submittedName>
        <fullName evidence="2">Uncharacterized protein</fullName>
    </submittedName>
</protein>
<gene>
    <name evidence="2" type="ORF">U9M48_036641</name>
</gene>
<dbReference type="Proteomes" id="UP001341281">
    <property type="component" value="Chromosome 08"/>
</dbReference>
<feature type="region of interest" description="Disordered" evidence="1">
    <location>
        <begin position="1"/>
        <end position="20"/>
    </location>
</feature>
<organism evidence="2 3">
    <name type="scientific">Paspalum notatum var. saurae</name>
    <dbReference type="NCBI Taxonomy" id="547442"/>
    <lineage>
        <taxon>Eukaryota</taxon>
        <taxon>Viridiplantae</taxon>
        <taxon>Streptophyta</taxon>
        <taxon>Embryophyta</taxon>
        <taxon>Tracheophyta</taxon>
        <taxon>Spermatophyta</taxon>
        <taxon>Magnoliopsida</taxon>
        <taxon>Liliopsida</taxon>
        <taxon>Poales</taxon>
        <taxon>Poaceae</taxon>
        <taxon>PACMAD clade</taxon>
        <taxon>Panicoideae</taxon>
        <taxon>Andropogonodae</taxon>
        <taxon>Paspaleae</taxon>
        <taxon>Paspalinae</taxon>
        <taxon>Paspalum</taxon>
    </lineage>
</organism>
<accession>A0AAQ3UI05</accession>
<evidence type="ECO:0000313" key="2">
    <source>
        <dbReference type="EMBL" id="WVZ90332.1"/>
    </source>
</evidence>
<dbReference type="AlphaFoldDB" id="A0AAQ3UI05"/>
<dbReference type="EMBL" id="CP144752">
    <property type="protein sequence ID" value="WVZ90332.1"/>
    <property type="molecule type" value="Genomic_DNA"/>
</dbReference>
<name>A0AAQ3UI05_PASNO</name>
<proteinExistence type="predicted"/>
<sequence length="67" mass="7870">MHIDHEIEEPTRDLPLIEKPDDKWNRSTKTTCRRVGRPCAYQIMIKDDYGGLEVILDVYFPLHVTSL</sequence>
<reference evidence="2 3" key="1">
    <citation type="submission" date="2024-02" db="EMBL/GenBank/DDBJ databases">
        <title>High-quality chromosome-scale genome assembly of Pensacola bahiagrass (Paspalum notatum Flugge var. saurae).</title>
        <authorList>
            <person name="Vega J.M."/>
            <person name="Podio M."/>
            <person name="Orjuela J."/>
            <person name="Siena L.A."/>
            <person name="Pessino S.C."/>
            <person name="Combes M.C."/>
            <person name="Mariac C."/>
            <person name="Albertini E."/>
            <person name="Pupilli F."/>
            <person name="Ortiz J.P.A."/>
            <person name="Leblanc O."/>
        </authorList>
    </citation>
    <scope>NUCLEOTIDE SEQUENCE [LARGE SCALE GENOMIC DNA]</scope>
    <source>
        <strain evidence="2">R1</strain>
        <tissue evidence="2">Leaf</tissue>
    </source>
</reference>
<evidence type="ECO:0000256" key="1">
    <source>
        <dbReference type="SAM" id="MobiDB-lite"/>
    </source>
</evidence>
<evidence type="ECO:0000313" key="3">
    <source>
        <dbReference type="Proteomes" id="UP001341281"/>
    </source>
</evidence>